<dbReference type="CDD" id="cd06222">
    <property type="entry name" value="RNase_H_like"/>
    <property type="match status" value="1"/>
</dbReference>
<dbReference type="OrthoDB" id="1021881at2759"/>
<dbReference type="ExpressionAtlas" id="A0A5S9XFR9">
    <property type="expression patterns" value="baseline and differential"/>
</dbReference>
<dbReference type="PANTHER" id="PTHR47074">
    <property type="entry name" value="BNAC02G40300D PROTEIN"/>
    <property type="match status" value="1"/>
</dbReference>
<feature type="domain" description="Reverse transcriptase zinc-binding" evidence="2">
    <location>
        <begin position="11"/>
        <end position="80"/>
    </location>
</feature>
<dbReference type="AlphaFoldDB" id="A0A5S9XFR9"/>
<dbReference type="OMA" id="WIREIQG"/>
<dbReference type="InterPro" id="IPR002156">
    <property type="entry name" value="RNaseH_domain"/>
</dbReference>
<dbReference type="SUPFAM" id="SSF53098">
    <property type="entry name" value="Ribonuclease H-like"/>
    <property type="match status" value="1"/>
</dbReference>
<evidence type="ECO:0000313" key="5">
    <source>
        <dbReference type="Proteomes" id="UP000434276"/>
    </source>
</evidence>
<evidence type="ECO:0000259" key="2">
    <source>
        <dbReference type="Pfam" id="PF13966"/>
    </source>
</evidence>
<dbReference type="InterPro" id="IPR036397">
    <property type="entry name" value="RNaseH_sf"/>
</dbReference>
<dbReference type="SMR" id="A0A5S9XFR9"/>
<organism evidence="4 5">
    <name type="scientific">Arabidopsis thaliana</name>
    <name type="common">Mouse-ear cress</name>
    <dbReference type="NCBI Taxonomy" id="3702"/>
    <lineage>
        <taxon>Eukaryota</taxon>
        <taxon>Viridiplantae</taxon>
        <taxon>Streptophyta</taxon>
        <taxon>Embryophyta</taxon>
        <taxon>Tracheophyta</taxon>
        <taxon>Spermatophyta</taxon>
        <taxon>Magnoliopsida</taxon>
        <taxon>eudicotyledons</taxon>
        <taxon>Gunneridae</taxon>
        <taxon>Pentapetalae</taxon>
        <taxon>rosids</taxon>
        <taxon>malvids</taxon>
        <taxon>Brassicales</taxon>
        <taxon>Brassicaceae</taxon>
        <taxon>Camelineae</taxon>
        <taxon>Arabidopsis</taxon>
    </lineage>
</organism>
<reference evidence="4 5" key="1">
    <citation type="submission" date="2019-12" db="EMBL/GenBank/DDBJ databases">
        <authorList>
            <person name="Jiao W.-B."/>
            <person name="Schneeberger K."/>
        </authorList>
    </citation>
    <scope>NUCLEOTIDE SEQUENCE [LARGE SCALE GENOMIC DNA]</scope>
    <source>
        <strain evidence="5">cv. C24</strain>
    </source>
</reference>
<dbReference type="GO" id="GO:0004523">
    <property type="term" value="F:RNA-DNA hybrid ribonuclease activity"/>
    <property type="evidence" value="ECO:0007669"/>
    <property type="project" value="InterPro"/>
</dbReference>
<dbReference type="Pfam" id="PF13966">
    <property type="entry name" value="zf-RVT"/>
    <property type="match status" value="1"/>
</dbReference>
<dbReference type="InterPro" id="IPR012337">
    <property type="entry name" value="RNaseH-like_sf"/>
</dbReference>
<dbReference type="InterPro" id="IPR026960">
    <property type="entry name" value="RVT-Znf"/>
</dbReference>
<evidence type="ECO:0000259" key="1">
    <source>
        <dbReference type="Pfam" id="PF13456"/>
    </source>
</evidence>
<proteinExistence type="predicted"/>
<dbReference type="Pfam" id="PF13456">
    <property type="entry name" value="RVT_3"/>
    <property type="match status" value="1"/>
</dbReference>
<sequence length="343" mass="40583">MDPEIQPPPGKAEIKAKIWKLKTAPKIKHFLWKLLSGALATGDNLKRRHIRNHPQCHRCCQEDETSQHLFFDCFYAQQVWRASGIPHQELRTTGITMETKMELLLSSCLANRQPQLFNLAIWILWRLWKSRNQLVFQQKSISWQNTLQRARNDVQEWEDTNTYVQSLNQQVHSSRHQQPTMARTKWQRPPSTWIKYNYDGAFNHQTRNAKAGWLMRDENGVYMGSGQAIGSTTSDSLESEFQALIIAMQHAWSQGYRKVIFEGDSKQVEELMNNEKLNFGRFNWIREGRFWQKRFEEAVFKWVPRTNNQPADILAKHHLQPNQSFKFHYYVPAFITSTLYYDH</sequence>
<name>A0A5S9XFR9_ARATH</name>
<dbReference type="Araport" id="AT3G25270"/>
<dbReference type="Proteomes" id="UP000434276">
    <property type="component" value="Unassembled WGS sequence"/>
</dbReference>
<dbReference type="InterPro" id="IPR052929">
    <property type="entry name" value="RNase_H-like_EbsB-rel"/>
</dbReference>
<feature type="domain" description="RNase H type-1" evidence="1">
    <location>
        <begin position="197"/>
        <end position="318"/>
    </location>
</feature>
<dbReference type="KEGG" id="ath:AT3G25270"/>
<accession>A0A5S9XFR9</accession>
<gene>
    <name evidence="3" type="ordered locus">At3g25270</name>
    <name evidence="4" type="ORF">C24_LOCUS13841</name>
</gene>
<evidence type="ECO:0000313" key="3">
    <source>
        <dbReference type="Araport" id="AT3G25270"/>
    </source>
</evidence>
<protein>
    <submittedName>
        <fullName evidence="4">Uncharacterized protein</fullName>
    </submittedName>
</protein>
<dbReference type="Gene3D" id="3.30.420.10">
    <property type="entry name" value="Ribonuclease H-like superfamily/Ribonuclease H"/>
    <property type="match status" value="1"/>
</dbReference>
<evidence type="ECO:0000313" key="4">
    <source>
        <dbReference type="EMBL" id="CAA0383633.1"/>
    </source>
</evidence>
<dbReference type="GO" id="GO:0003676">
    <property type="term" value="F:nucleic acid binding"/>
    <property type="evidence" value="ECO:0007669"/>
    <property type="project" value="InterPro"/>
</dbReference>
<dbReference type="InterPro" id="IPR044730">
    <property type="entry name" value="RNase_H-like_dom_plant"/>
</dbReference>
<dbReference type="GeneID" id="822121"/>
<dbReference type="RefSeq" id="NP_189164.1">
    <property type="nucleotide sequence ID" value="NM_113433.1"/>
</dbReference>
<dbReference type="EMBL" id="CACSHJ010000089">
    <property type="protein sequence ID" value="CAA0383633.1"/>
    <property type="molecule type" value="Genomic_DNA"/>
</dbReference>
<dbReference type="PANTHER" id="PTHR47074:SF78">
    <property type="entry name" value="GB|AAF30348.1-RELATED"/>
    <property type="match status" value="1"/>
</dbReference>